<dbReference type="AlphaFoldDB" id="A0A9D2GGQ5"/>
<accession>A0A9D2GGQ5</accession>
<name>A0A9D2GGQ5_9FIRM</name>
<dbReference type="InterPro" id="IPR004101">
    <property type="entry name" value="Mur_ligase_C"/>
</dbReference>
<reference evidence="13" key="2">
    <citation type="submission" date="2021-04" db="EMBL/GenBank/DDBJ databases">
        <authorList>
            <person name="Gilroy R."/>
        </authorList>
    </citation>
    <scope>NUCLEOTIDE SEQUENCE</scope>
    <source>
        <strain evidence="13">ChiBcec1-1093</strain>
    </source>
</reference>
<dbReference type="PROSITE" id="PS01011">
    <property type="entry name" value="FOLYLPOLYGLU_SYNT_1"/>
    <property type="match status" value="1"/>
</dbReference>
<dbReference type="EMBL" id="DXBC01000028">
    <property type="protein sequence ID" value="HIZ78492.1"/>
    <property type="molecule type" value="Genomic_DNA"/>
</dbReference>
<dbReference type="GO" id="GO:0008841">
    <property type="term" value="F:dihydrofolate synthase activity"/>
    <property type="evidence" value="ECO:0007669"/>
    <property type="project" value="TreeGrafter"/>
</dbReference>
<keyword evidence="7" id="KW-0460">Magnesium</keyword>
<keyword evidence="5 10" id="KW-0547">Nucleotide-binding</keyword>
<dbReference type="InterPro" id="IPR013221">
    <property type="entry name" value="Mur_ligase_cen"/>
</dbReference>
<dbReference type="InterPro" id="IPR018109">
    <property type="entry name" value="Folylpolyglutamate_synth_CS"/>
</dbReference>
<feature type="domain" description="Mur ligase central" evidence="12">
    <location>
        <begin position="42"/>
        <end position="265"/>
    </location>
</feature>
<keyword evidence="3 10" id="KW-0436">Ligase</keyword>
<evidence type="ECO:0000256" key="9">
    <source>
        <dbReference type="ARBA" id="ARBA00047493"/>
    </source>
</evidence>
<dbReference type="SUPFAM" id="SSF53244">
    <property type="entry name" value="MurD-like peptide ligases, peptide-binding domain"/>
    <property type="match status" value="1"/>
</dbReference>
<evidence type="ECO:0000256" key="8">
    <source>
        <dbReference type="ARBA" id="ARBA00030592"/>
    </source>
</evidence>
<dbReference type="InterPro" id="IPR036615">
    <property type="entry name" value="Mur_ligase_C_dom_sf"/>
</dbReference>
<reference evidence="13" key="1">
    <citation type="journal article" date="2021" name="PeerJ">
        <title>Extensive microbial diversity within the chicken gut microbiome revealed by metagenomics and culture.</title>
        <authorList>
            <person name="Gilroy R."/>
            <person name="Ravi A."/>
            <person name="Getino M."/>
            <person name="Pursley I."/>
            <person name="Horton D.L."/>
            <person name="Alikhan N.F."/>
            <person name="Baker D."/>
            <person name="Gharbi K."/>
            <person name="Hall N."/>
            <person name="Watson M."/>
            <person name="Adriaenssens E.M."/>
            <person name="Foster-Nyarko E."/>
            <person name="Jarju S."/>
            <person name="Secka A."/>
            <person name="Antonio M."/>
            <person name="Oren A."/>
            <person name="Chaudhuri R.R."/>
            <person name="La Ragione R."/>
            <person name="Hildebrand F."/>
            <person name="Pallen M.J."/>
        </authorList>
    </citation>
    <scope>NUCLEOTIDE SEQUENCE</scope>
    <source>
        <strain evidence="13">ChiBcec1-1093</strain>
    </source>
</reference>
<dbReference type="Pfam" id="PF08245">
    <property type="entry name" value="Mur_ligase_M"/>
    <property type="match status" value="1"/>
</dbReference>
<evidence type="ECO:0000313" key="13">
    <source>
        <dbReference type="EMBL" id="HIZ78492.1"/>
    </source>
</evidence>
<dbReference type="Gene3D" id="3.90.190.20">
    <property type="entry name" value="Mur ligase, C-terminal domain"/>
    <property type="match status" value="1"/>
</dbReference>
<dbReference type="PANTHER" id="PTHR11136:SF0">
    <property type="entry name" value="DIHYDROFOLATE SYNTHETASE-RELATED"/>
    <property type="match status" value="1"/>
</dbReference>
<dbReference type="GO" id="GO:0005829">
    <property type="term" value="C:cytosol"/>
    <property type="evidence" value="ECO:0007669"/>
    <property type="project" value="TreeGrafter"/>
</dbReference>
<evidence type="ECO:0000256" key="4">
    <source>
        <dbReference type="ARBA" id="ARBA00022723"/>
    </source>
</evidence>
<comment type="similarity">
    <text evidence="1 10">Belongs to the folylpolyglutamate synthase family.</text>
</comment>
<dbReference type="PANTHER" id="PTHR11136">
    <property type="entry name" value="FOLYLPOLYGLUTAMATE SYNTHASE-RELATED"/>
    <property type="match status" value="1"/>
</dbReference>
<evidence type="ECO:0000259" key="11">
    <source>
        <dbReference type="Pfam" id="PF02875"/>
    </source>
</evidence>
<dbReference type="Gene3D" id="3.40.1190.10">
    <property type="entry name" value="Mur-like, catalytic domain"/>
    <property type="match status" value="1"/>
</dbReference>
<keyword evidence="4" id="KW-0479">Metal-binding</keyword>
<evidence type="ECO:0000256" key="6">
    <source>
        <dbReference type="ARBA" id="ARBA00022840"/>
    </source>
</evidence>
<dbReference type="PIRSF" id="PIRSF001563">
    <property type="entry name" value="Folylpolyglu_synth"/>
    <property type="match status" value="1"/>
</dbReference>
<evidence type="ECO:0000259" key="12">
    <source>
        <dbReference type="Pfam" id="PF08245"/>
    </source>
</evidence>
<evidence type="ECO:0000256" key="3">
    <source>
        <dbReference type="ARBA" id="ARBA00022598"/>
    </source>
</evidence>
<dbReference type="InterPro" id="IPR001645">
    <property type="entry name" value="Folylpolyglutamate_synth"/>
</dbReference>
<evidence type="ECO:0000256" key="5">
    <source>
        <dbReference type="ARBA" id="ARBA00022741"/>
    </source>
</evidence>
<evidence type="ECO:0000256" key="2">
    <source>
        <dbReference type="ARBA" id="ARBA00013025"/>
    </source>
</evidence>
<gene>
    <name evidence="13" type="ORF">IAA17_01690</name>
</gene>
<dbReference type="Proteomes" id="UP000824101">
    <property type="component" value="Unassembled WGS sequence"/>
</dbReference>
<evidence type="ECO:0000256" key="1">
    <source>
        <dbReference type="ARBA" id="ARBA00008276"/>
    </source>
</evidence>
<comment type="catalytic activity">
    <reaction evidence="9">
        <text>(6S)-5,6,7,8-tetrahydrofolyl-(gamma-L-Glu)(n) + L-glutamate + ATP = (6S)-5,6,7,8-tetrahydrofolyl-(gamma-L-Glu)(n+1) + ADP + phosphate + H(+)</text>
        <dbReference type="Rhea" id="RHEA:10580"/>
        <dbReference type="Rhea" id="RHEA-COMP:14738"/>
        <dbReference type="Rhea" id="RHEA-COMP:14740"/>
        <dbReference type="ChEBI" id="CHEBI:15378"/>
        <dbReference type="ChEBI" id="CHEBI:29985"/>
        <dbReference type="ChEBI" id="CHEBI:30616"/>
        <dbReference type="ChEBI" id="CHEBI:43474"/>
        <dbReference type="ChEBI" id="CHEBI:141005"/>
        <dbReference type="ChEBI" id="CHEBI:456216"/>
        <dbReference type="EC" id="6.3.2.17"/>
    </reaction>
</comment>
<sequence>MEDAREYLLRIPSFAAKKHSLSEAGAFFQELGGTFPGRVIHVAGTNGKGSVCAFLASILQASGLHVGTFTSPHLTDIRERFRLDGELIEEKAFQKSFEQVFQVWKRLGEQGMDHPTFFEYLFYMAAVWFQEVKPDAVILEAGMGGRRDVTSLCRPDLSVITSVSLDHMAYLGNTVEEIAAEKAGIIRPGVPLVFDGNDSRAAAVIREAAERAEAPAWDVREGNLQVSWKGEFPRISCPFGEERAEAVLPFPAEYQVWNAALAIKAAELLRDGRENGVRCGSREETGGFGAITAAFVSSGLAAARHGGRMEEVLPDVYFDGAHNRDGIRVFAQAAARIAADRGKPVRLLFSAVSDKEYGIMAGELVRDLRPAGIALVRMENGRGLSLEEMEKAFAGAGCPVQEYDSVAEALACALREKGEDLLFAAGSLYFIGELKKCLEEEGYDKF</sequence>
<evidence type="ECO:0000313" key="14">
    <source>
        <dbReference type="Proteomes" id="UP000824101"/>
    </source>
</evidence>
<organism evidence="13 14">
    <name type="scientific">Candidatus Lachnoclostridium stercorigallinarum</name>
    <dbReference type="NCBI Taxonomy" id="2838634"/>
    <lineage>
        <taxon>Bacteria</taxon>
        <taxon>Bacillati</taxon>
        <taxon>Bacillota</taxon>
        <taxon>Clostridia</taxon>
        <taxon>Lachnospirales</taxon>
        <taxon>Lachnospiraceae</taxon>
    </lineage>
</organism>
<comment type="caution">
    <text evidence="13">The sequence shown here is derived from an EMBL/GenBank/DDBJ whole genome shotgun (WGS) entry which is preliminary data.</text>
</comment>
<dbReference type="GO" id="GO:0004326">
    <property type="term" value="F:tetrahydrofolylpolyglutamate synthase activity"/>
    <property type="evidence" value="ECO:0007669"/>
    <property type="project" value="UniProtKB-EC"/>
</dbReference>
<protein>
    <recommendedName>
        <fullName evidence="2">tetrahydrofolate synthase</fullName>
        <ecNumber evidence="2">6.3.2.17</ecNumber>
    </recommendedName>
    <alternativeName>
        <fullName evidence="8">Tetrahydrofolylpolyglutamate synthase</fullName>
    </alternativeName>
</protein>
<dbReference type="GO" id="GO:0046872">
    <property type="term" value="F:metal ion binding"/>
    <property type="evidence" value="ECO:0007669"/>
    <property type="project" value="UniProtKB-KW"/>
</dbReference>
<dbReference type="NCBIfam" id="TIGR01499">
    <property type="entry name" value="folC"/>
    <property type="match status" value="1"/>
</dbReference>
<evidence type="ECO:0000256" key="7">
    <source>
        <dbReference type="ARBA" id="ARBA00022842"/>
    </source>
</evidence>
<dbReference type="Pfam" id="PF02875">
    <property type="entry name" value="Mur_ligase_C"/>
    <property type="match status" value="1"/>
</dbReference>
<feature type="domain" description="Mur ligase C-terminal" evidence="11">
    <location>
        <begin position="307"/>
        <end position="427"/>
    </location>
</feature>
<proteinExistence type="inferred from homology"/>
<dbReference type="InterPro" id="IPR036565">
    <property type="entry name" value="Mur-like_cat_sf"/>
</dbReference>
<evidence type="ECO:0000256" key="10">
    <source>
        <dbReference type="PIRNR" id="PIRNR001563"/>
    </source>
</evidence>
<dbReference type="SUPFAM" id="SSF53623">
    <property type="entry name" value="MurD-like peptide ligases, catalytic domain"/>
    <property type="match status" value="1"/>
</dbReference>
<dbReference type="GO" id="GO:0005524">
    <property type="term" value="F:ATP binding"/>
    <property type="evidence" value="ECO:0007669"/>
    <property type="project" value="UniProtKB-KW"/>
</dbReference>
<dbReference type="EC" id="6.3.2.17" evidence="2"/>
<keyword evidence="6 10" id="KW-0067">ATP-binding</keyword>